<dbReference type="STRING" id="39966.A0A369JG19"/>
<evidence type="ECO:0000313" key="6">
    <source>
        <dbReference type="EMBL" id="RDB21099.1"/>
    </source>
</evidence>
<evidence type="ECO:0000256" key="2">
    <source>
        <dbReference type="ARBA" id="ARBA00023239"/>
    </source>
</evidence>
<reference evidence="6" key="1">
    <citation type="submission" date="2018-04" db="EMBL/GenBank/DDBJ databases">
        <title>Whole genome sequencing of Hypsizygus marmoreus.</title>
        <authorList>
            <person name="Choi I.-G."/>
            <person name="Min B."/>
            <person name="Kim J.-G."/>
            <person name="Kim S."/>
            <person name="Oh Y.-L."/>
            <person name="Kong W.-S."/>
            <person name="Park H."/>
            <person name="Jeong J."/>
            <person name="Song E.-S."/>
        </authorList>
    </citation>
    <scope>NUCLEOTIDE SEQUENCE [LARGE SCALE GENOMIC DNA]</scope>
    <source>
        <strain evidence="6">51987-8</strain>
    </source>
</reference>
<dbReference type="InterPro" id="IPR013024">
    <property type="entry name" value="GGCT-like"/>
</dbReference>
<dbReference type="OrthoDB" id="2924818at2759"/>
<accession>A0A369JG19</accession>
<feature type="active site" description="Proton acceptor" evidence="3">
    <location>
        <position position="97"/>
    </location>
</feature>
<dbReference type="Gene3D" id="3.10.490.10">
    <property type="entry name" value="Gamma-glutamyl cyclotransferase-like"/>
    <property type="match status" value="1"/>
</dbReference>
<dbReference type="Proteomes" id="UP000076154">
    <property type="component" value="Unassembled WGS sequence"/>
</dbReference>
<evidence type="ECO:0000256" key="4">
    <source>
        <dbReference type="PIRSR" id="PIRSR617939-2"/>
    </source>
</evidence>
<dbReference type="CDD" id="cd06661">
    <property type="entry name" value="GGCT_like"/>
    <property type="match status" value="1"/>
</dbReference>
<name>A0A369JG19_HYPMA</name>
<feature type="binding site" evidence="4">
    <location>
        <begin position="10"/>
        <end position="15"/>
    </location>
    <ligand>
        <name>substrate</name>
    </ligand>
</feature>
<dbReference type="InterPro" id="IPR036568">
    <property type="entry name" value="GGCT-like_sf"/>
</dbReference>
<evidence type="ECO:0000256" key="1">
    <source>
        <dbReference type="ARBA" id="ARBA00012346"/>
    </source>
</evidence>
<organism evidence="6 7">
    <name type="scientific">Hypsizygus marmoreus</name>
    <name type="common">White beech mushroom</name>
    <name type="synonym">Agaricus marmoreus</name>
    <dbReference type="NCBI Taxonomy" id="39966"/>
    <lineage>
        <taxon>Eukaryota</taxon>
        <taxon>Fungi</taxon>
        <taxon>Dikarya</taxon>
        <taxon>Basidiomycota</taxon>
        <taxon>Agaricomycotina</taxon>
        <taxon>Agaricomycetes</taxon>
        <taxon>Agaricomycetidae</taxon>
        <taxon>Agaricales</taxon>
        <taxon>Tricholomatineae</taxon>
        <taxon>Lyophyllaceae</taxon>
        <taxon>Hypsizygus</taxon>
    </lineage>
</organism>
<dbReference type="Pfam" id="PF06094">
    <property type="entry name" value="GGACT"/>
    <property type="match status" value="1"/>
</dbReference>
<dbReference type="AlphaFoldDB" id="A0A369JG19"/>
<dbReference type="GO" id="GO:0003839">
    <property type="term" value="F:gamma-glutamylcyclotransferase activity"/>
    <property type="evidence" value="ECO:0007669"/>
    <property type="project" value="UniProtKB-EC"/>
</dbReference>
<evidence type="ECO:0000256" key="3">
    <source>
        <dbReference type="PIRSR" id="PIRSR617939-1"/>
    </source>
</evidence>
<dbReference type="InterPro" id="IPR017939">
    <property type="entry name" value="G-Glutamylcylcotransferase"/>
</dbReference>
<feature type="binding site" evidence="4">
    <location>
        <position position="134"/>
    </location>
    <ligand>
        <name>substrate</name>
    </ligand>
</feature>
<evidence type="ECO:0000313" key="7">
    <source>
        <dbReference type="Proteomes" id="UP000076154"/>
    </source>
</evidence>
<proteinExistence type="predicted"/>
<dbReference type="EMBL" id="LUEZ02000055">
    <property type="protein sequence ID" value="RDB21099.1"/>
    <property type="molecule type" value="Genomic_DNA"/>
</dbReference>
<dbReference type="PANTHER" id="PTHR12935">
    <property type="entry name" value="GAMMA-GLUTAMYLCYCLOTRANSFERASE"/>
    <property type="match status" value="1"/>
</dbReference>
<dbReference type="SUPFAM" id="SSF110857">
    <property type="entry name" value="Gamma-glutamyl cyclotransferase-like"/>
    <property type="match status" value="1"/>
</dbReference>
<dbReference type="PANTHER" id="PTHR12935:SF0">
    <property type="entry name" value="GAMMA-GLUTAMYLCYCLOTRANSFERASE"/>
    <property type="match status" value="1"/>
</dbReference>
<sequence length="170" mass="19638">MSKPDGKTFYFAYGSNLWLDQMVRRCPGSQYVGLAILLGWKWIINTAGYATVIASEEDVVYGMIYQLTADDEDKLDGFEGVPYDYIKRTINFELLGEGGHSHTTIVISEGKRFVDALIYIDIERTEDGPPREEYITRLNMAISDGIRQENPKEYFDKYLRPYIPEDRLRN</sequence>
<keyword evidence="7" id="KW-1185">Reference proteome</keyword>
<dbReference type="InParanoid" id="A0A369JG19"/>
<comment type="caution">
    <text evidence="6">The sequence shown here is derived from an EMBL/GenBank/DDBJ whole genome shotgun (WGS) entry which is preliminary data.</text>
</comment>
<gene>
    <name evidence="6" type="ORF">Hypma_011864</name>
</gene>
<dbReference type="EC" id="4.3.2.9" evidence="1"/>
<evidence type="ECO:0000259" key="5">
    <source>
        <dbReference type="Pfam" id="PF06094"/>
    </source>
</evidence>
<dbReference type="InterPro" id="IPR009288">
    <property type="entry name" value="AIG2-like_dom"/>
</dbReference>
<keyword evidence="2" id="KW-0456">Lyase</keyword>
<feature type="domain" description="Gamma-glutamylcyclotransferase AIG2-like" evidence="5">
    <location>
        <begin position="10"/>
        <end position="101"/>
    </location>
</feature>
<protein>
    <recommendedName>
        <fullName evidence="1">gamma-glutamylcyclotransferase</fullName>
        <ecNumber evidence="1">4.3.2.9</ecNumber>
    </recommendedName>
</protein>